<evidence type="ECO:0000256" key="4">
    <source>
        <dbReference type="HAMAP-Rule" id="MF_00080"/>
    </source>
</evidence>
<dbReference type="InterPro" id="IPR001288">
    <property type="entry name" value="Translation_initiation_fac_3"/>
</dbReference>
<sequence length="176" mass="20153">MQKHFEKRLHLNNQIRASQIQVIDFDGKQLGILPTHEALRLANERALDLVEVSPTAQPPIAKIMDYGKYMYQKEKREREGRPGKSPAQEIKTVKIGFKTGAHDLLVRAEQAARFLQKGHRVKLELALRGREKSMADLGRTKLESFVKMISEPFILEEQAKRSPSGFNLLIKPENKK</sequence>
<comment type="similarity">
    <text evidence="1 4 6">Belongs to the IF-3 family.</text>
</comment>
<dbReference type="AlphaFoldDB" id="A0A1F8EXJ5"/>
<dbReference type="Gene3D" id="3.10.20.80">
    <property type="entry name" value="Translation initiation factor 3 (IF-3), N-terminal domain"/>
    <property type="match status" value="1"/>
</dbReference>
<evidence type="ECO:0000256" key="5">
    <source>
        <dbReference type="NCBIfam" id="TIGR00168"/>
    </source>
</evidence>
<dbReference type="GO" id="GO:0003743">
    <property type="term" value="F:translation initiation factor activity"/>
    <property type="evidence" value="ECO:0007669"/>
    <property type="project" value="UniProtKB-UniRule"/>
</dbReference>
<comment type="function">
    <text evidence="4 6">IF-3 binds to the 30S ribosomal subunit and shifts the equilibrium between 70S ribosomes and their 50S and 30S subunits in favor of the free subunits, thus enhancing the availability of 30S subunits on which protein synthesis initiation begins.</text>
</comment>
<proteinExistence type="inferred from homology"/>
<evidence type="ECO:0000256" key="1">
    <source>
        <dbReference type="ARBA" id="ARBA00005439"/>
    </source>
</evidence>
<accession>A0A1F8EXJ5</accession>
<dbReference type="Proteomes" id="UP000177507">
    <property type="component" value="Unassembled WGS sequence"/>
</dbReference>
<evidence type="ECO:0000313" key="10">
    <source>
        <dbReference type="Proteomes" id="UP000177507"/>
    </source>
</evidence>
<comment type="subcellular location">
    <subcellularLocation>
        <location evidence="4 6">Cytoplasm</location>
    </subcellularLocation>
</comment>
<dbReference type="GO" id="GO:0005737">
    <property type="term" value="C:cytoplasm"/>
    <property type="evidence" value="ECO:0007669"/>
    <property type="project" value="UniProtKB-SubCell"/>
</dbReference>
<dbReference type="FunFam" id="3.10.20.80:FF:000001">
    <property type="entry name" value="Translation initiation factor IF-3"/>
    <property type="match status" value="1"/>
</dbReference>
<dbReference type="Gene3D" id="3.30.110.10">
    <property type="entry name" value="Translation initiation factor 3 (IF-3), C-terminal domain"/>
    <property type="match status" value="1"/>
</dbReference>
<keyword evidence="4" id="KW-0963">Cytoplasm</keyword>
<dbReference type="HAMAP" id="MF_00080">
    <property type="entry name" value="IF_3"/>
    <property type="match status" value="1"/>
</dbReference>
<reference evidence="9 10" key="1">
    <citation type="journal article" date="2016" name="Nat. Commun.">
        <title>Thousands of microbial genomes shed light on interconnected biogeochemical processes in an aquifer system.</title>
        <authorList>
            <person name="Anantharaman K."/>
            <person name="Brown C.T."/>
            <person name="Hug L.A."/>
            <person name="Sharon I."/>
            <person name="Castelle C.J."/>
            <person name="Probst A.J."/>
            <person name="Thomas B.C."/>
            <person name="Singh A."/>
            <person name="Wilkins M.J."/>
            <person name="Karaoz U."/>
            <person name="Brodie E.L."/>
            <person name="Williams K.H."/>
            <person name="Hubbard S.S."/>
            <person name="Banfield J.F."/>
        </authorList>
    </citation>
    <scope>NUCLEOTIDE SEQUENCE [LARGE SCALE GENOMIC DNA]</scope>
</reference>
<dbReference type="Pfam" id="PF00707">
    <property type="entry name" value="IF3_C"/>
    <property type="match status" value="1"/>
</dbReference>
<dbReference type="NCBIfam" id="TIGR00168">
    <property type="entry name" value="infC"/>
    <property type="match status" value="1"/>
</dbReference>
<comment type="caution">
    <text evidence="9">The sequence shown here is derived from an EMBL/GenBank/DDBJ whole genome shotgun (WGS) entry which is preliminary data.</text>
</comment>
<dbReference type="InterPro" id="IPR019813">
    <property type="entry name" value="Translation_initiation_fac3_CS"/>
</dbReference>
<feature type="domain" description="Translation initiation factor 3 N-terminal" evidence="8">
    <location>
        <begin position="12"/>
        <end position="79"/>
    </location>
</feature>
<dbReference type="STRING" id="1802668.A2831_01865"/>
<evidence type="ECO:0000256" key="2">
    <source>
        <dbReference type="ARBA" id="ARBA00022540"/>
    </source>
</evidence>
<protein>
    <recommendedName>
        <fullName evidence="4 5">Translation initiation factor IF-3</fullName>
    </recommendedName>
</protein>
<dbReference type="GO" id="GO:0043022">
    <property type="term" value="F:ribosome binding"/>
    <property type="evidence" value="ECO:0007669"/>
    <property type="project" value="TreeGrafter"/>
</dbReference>
<dbReference type="PROSITE" id="PS00938">
    <property type="entry name" value="IF3"/>
    <property type="match status" value="1"/>
</dbReference>
<dbReference type="SUPFAM" id="SSF55200">
    <property type="entry name" value="Translation initiation factor IF3, C-terminal domain"/>
    <property type="match status" value="1"/>
</dbReference>
<dbReference type="EMBL" id="MGJI01000017">
    <property type="protein sequence ID" value="OGN04769.1"/>
    <property type="molecule type" value="Genomic_DNA"/>
</dbReference>
<dbReference type="InterPro" id="IPR036787">
    <property type="entry name" value="T_IF-3_N_sf"/>
</dbReference>
<organism evidence="9 10">
    <name type="scientific">Candidatus Yanofskybacteria bacterium RIFCSPHIGHO2_01_FULL_44_17</name>
    <dbReference type="NCBI Taxonomy" id="1802668"/>
    <lineage>
        <taxon>Bacteria</taxon>
        <taxon>Candidatus Yanofskyibacteriota</taxon>
    </lineage>
</organism>
<evidence type="ECO:0000313" key="9">
    <source>
        <dbReference type="EMBL" id="OGN04769.1"/>
    </source>
</evidence>
<evidence type="ECO:0000259" key="8">
    <source>
        <dbReference type="Pfam" id="PF05198"/>
    </source>
</evidence>
<dbReference type="InterPro" id="IPR019814">
    <property type="entry name" value="Translation_initiation_fac_3_N"/>
</dbReference>
<evidence type="ECO:0000259" key="7">
    <source>
        <dbReference type="Pfam" id="PF00707"/>
    </source>
</evidence>
<keyword evidence="3 4" id="KW-0648">Protein biosynthesis</keyword>
<dbReference type="PANTHER" id="PTHR10938:SF0">
    <property type="entry name" value="TRANSLATION INITIATION FACTOR IF-3, MITOCHONDRIAL"/>
    <property type="match status" value="1"/>
</dbReference>
<name>A0A1F8EXJ5_9BACT</name>
<comment type="subunit">
    <text evidence="4 6">Monomer.</text>
</comment>
<dbReference type="InterPro" id="IPR019815">
    <property type="entry name" value="Translation_initiation_fac_3_C"/>
</dbReference>
<dbReference type="PANTHER" id="PTHR10938">
    <property type="entry name" value="TRANSLATION INITIATION FACTOR IF-3"/>
    <property type="match status" value="1"/>
</dbReference>
<dbReference type="InterPro" id="IPR036788">
    <property type="entry name" value="T_IF-3_C_sf"/>
</dbReference>
<gene>
    <name evidence="4" type="primary">infC</name>
    <name evidence="9" type="ORF">A2831_01865</name>
</gene>
<dbReference type="Pfam" id="PF05198">
    <property type="entry name" value="IF3_N"/>
    <property type="match status" value="1"/>
</dbReference>
<evidence type="ECO:0000256" key="3">
    <source>
        <dbReference type="ARBA" id="ARBA00022917"/>
    </source>
</evidence>
<evidence type="ECO:0000256" key="6">
    <source>
        <dbReference type="RuleBase" id="RU000646"/>
    </source>
</evidence>
<feature type="domain" description="Translation initiation factor 3 C-terminal" evidence="7">
    <location>
        <begin position="89"/>
        <end position="172"/>
    </location>
</feature>
<keyword evidence="2 4" id="KW-0396">Initiation factor</keyword>
<dbReference type="SUPFAM" id="SSF54364">
    <property type="entry name" value="Translation initiation factor IF3, N-terminal domain"/>
    <property type="match status" value="1"/>
</dbReference>
<dbReference type="GO" id="GO:0032790">
    <property type="term" value="P:ribosome disassembly"/>
    <property type="evidence" value="ECO:0007669"/>
    <property type="project" value="TreeGrafter"/>
</dbReference>